<proteinExistence type="predicted"/>
<dbReference type="EMBL" id="QNRX01000019">
    <property type="protein sequence ID" value="RBP59312.1"/>
    <property type="molecule type" value="Genomic_DNA"/>
</dbReference>
<evidence type="ECO:0000313" key="1">
    <source>
        <dbReference type="EMBL" id="RBP59312.1"/>
    </source>
</evidence>
<sequence length="64" mass="7550">MFSITYNKDRKNFCPWELYRGSQFIGAFTSKHIALQRKELYEVEDESGLKFTGPIIMEQIKLTT</sequence>
<gene>
    <name evidence="1" type="ORF">DES36_11937</name>
</gene>
<accession>A0A366HYV8</accession>
<name>A0A366HYV8_9FIRM</name>
<dbReference type="Proteomes" id="UP000253490">
    <property type="component" value="Unassembled WGS sequence"/>
</dbReference>
<dbReference type="AlphaFoldDB" id="A0A366HYV8"/>
<comment type="caution">
    <text evidence="1">The sequence shown here is derived from an EMBL/GenBank/DDBJ whole genome shotgun (WGS) entry which is preliminary data.</text>
</comment>
<protein>
    <submittedName>
        <fullName evidence="1">Uncharacterized protein</fullName>
    </submittedName>
</protein>
<organism evidence="1 2">
    <name type="scientific">Alkalibaculum bacchi</name>
    <dbReference type="NCBI Taxonomy" id="645887"/>
    <lineage>
        <taxon>Bacteria</taxon>
        <taxon>Bacillati</taxon>
        <taxon>Bacillota</taxon>
        <taxon>Clostridia</taxon>
        <taxon>Eubacteriales</taxon>
        <taxon>Eubacteriaceae</taxon>
        <taxon>Alkalibaculum</taxon>
    </lineage>
</organism>
<keyword evidence="2" id="KW-1185">Reference proteome</keyword>
<evidence type="ECO:0000313" key="2">
    <source>
        <dbReference type="Proteomes" id="UP000253490"/>
    </source>
</evidence>
<dbReference type="RefSeq" id="WP_113921524.1">
    <property type="nucleotide sequence ID" value="NZ_QNRX01000019.1"/>
</dbReference>
<reference evidence="1 2" key="1">
    <citation type="submission" date="2018-06" db="EMBL/GenBank/DDBJ databases">
        <title>Genomic Encyclopedia of Type Strains, Phase IV (KMG-IV): sequencing the most valuable type-strain genomes for metagenomic binning, comparative biology and taxonomic classification.</title>
        <authorList>
            <person name="Goeker M."/>
        </authorList>
    </citation>
    <scope>NUCLEOTIDE SEQUENCE [LARGE SCALE GENOMIC DNA]</scope>
    <source>
        <strain evidence="1 2">DSM 22112</strain>
    </source>
</reference>